<keyword evidence="3" id="KW-1003">Cell membrane</keyword>
<evidence type="ECO:0000313" key="11">
    <source>
        <dbReference type="Proteomes" id="UP000006640"/>
    </source>
</evidence>
<dbReference type="GO" id="GO:0055085">
    <property type="term" value="P:transmembrane transport"/>
    <property type="evidence" value="ECO:0007669"/>
    <property type="project" value="InterPro"/>
</dbReference>
<dbReference type="PANTHER" id="PTHR43357:SF4">
    <property type="entry name" value="INNER MEMBRANE ABC TRANSPORTER PERMEASE PROTEIN YDCV"/>
    <property type="match status" value="1"/>
</dbReference>
<dbReference type="GO" id="GO:0005886">
    <property type="term" value="C:plasma membrane"/>
    <property type="evidence" value="ECO:0007669"/>
    <property type="project" value="UniProtKB-SubCell"/>
</dbReference>
<keyword evidence="6 8" id="KW-1133">Transmembrane helix</keyword>
<feature type="transmembrane region" description="Helical" evidence="8">
    <location>
        <begin position="177"/>
        <end position="199"/>
    </location>
</feature>
<keyword evidence="2 8" id="KW-0813">Transport</keyword>
<keyword evidence="7 8" id="KW-0472">Membrane</keyword>
<comment type="subcellular location">
    <subcellularLocation>
        <location evidence="1">Cell inner membrane</location>
        <topology evidence="1">Multi-pass membrane protein</topology>
    </subcellularLocation>
    <subcellularLocation>
        <location evidence="8">Cell membrane</location>
        <topology evidence="8">Multi-pass membrane protein</topology>
    </subcellularLocation>
</comment>
<dbReference type="STRING" id="469371.Tbis_1588"/>
<reference evidence="10 11" key="1">
    <citation type="submission" date="2010-01" db="EMBL/GenBank/DDBJ databases">
        <title>The complete genome of Thermobispora bispora DSM 43833.</title>
        <authorList>
            <consortium name="US DOE Joint Genome Institute (JGI-PGF)"/>
            <person name="Lucas S."/>
            <person name="Copeland A."/>
            <person name="Lapidus A."/>
            <person name="Glavina del Rio T."/>
            <person name="Dalin E."/>
            <person name="Tice H."/>
            <person name="Bruce D."/>
            <person name="Goodwin L."/>
            <person name="Pitluck S."/>
            <person name="Kyrpides N."/>
            <person name="Mavromatis K."/>
            <person name="Ivanova N."/>
            <person name="Mikhailova N."/>
            <person name="Chertkov O."/>
            <person name="Brettin T."/>
            <person name="Detter J.C."/>
            <person name="Han C."/>
            <person name="Larimer F."/>
            <person name="Land M."/>
            <person name="Hauser L."/>
            <person name="Markowitz V."/>
            <person name="Cheng J.-F."/>
            <person name="Hugenholtz P."/>
            <person name="Woyke T."/>
            <person name="Wu D."/>
            <person name="Jando M."/>
            <person name="Schneider S."/>
            <person name="Klenk H.-P."/>
            <person name="Eisen J.A."/>
        </authorList>
    </citation>
    <scope>NUCLEOTIDE SEQUENCE [LARGE SCALE GENOMIC DNA]</scope>
    <source>
        <strain evidence="11">ATCC 19993 / DSM 43833 / CBS 139.67 / JCM 10125 / KCTC 9307 / NBRC 14880 / R51</strain>
    </source>
</reference>
<dbReference type="InterPro" id="IPR000515">
    <property type="entry name" value="MetI-like"/>
</dbReference>
<dbReference type="PANTHER" id="PTHR43357">
    <property type="entry name" value="INNER MEMBRANE ABC TRANSPORTER PERMEASE PROTEIN YDCV"/>
    <property type="match status" value="1"/>
</dbReference>
<feature type="domain" description="ABC transmembrane type-1" evidence="9">
    <location>
        <begin position="65"/>
        <end position="253"/>
    </location>
</feature>
<gene>
    <name evidence="10" type="ordered locus">Tbis_1588</name>
</gene>
<accession>D6YAT5</accession>
<dbReference type="KEGG" id="tbi:Tbis_1588"/>
<evidence type="ECO:0000256" key="2">
    <source>
        <dbReference type="ARBA" id="ARBA00022448"/>
    </source>
</evidence>
<dbReference type="PROSITE" id="PS50928">
    <property type="entry name" value="ABC_TM1"/>
    <property type="match status" value="1"/>
</dbReference>
<keyword evidence="5 8" id="KW-0812">Transmembrane</keyword>
<organism evidence="10 11">
    <name type="scientific">Thermobispora bispora (strain ATCC 19993 / DSM 43833 / CBS 139.67 / JCM 10125 / KCTC 9307 / NBRC 14880 / R51)</name>
    <dbReference type="NCBI Taxonomy" id="469371"/>
    <lineage>
        <taxon>Bacteria</taxon>
        <taxon>Bacillati</taxon>
        <taxon>Actinomycetota</taxon>
        <taxon>Actinomycetes</taxon>
        <taxon>Streptosporangiales</taxon>
        <taxon>Streptosporangiaceae</taxon>
        <taxon>Thermobispora</taxon>
    </lineage>
</organism>
<evidence type="ECO:0000256" key="5">
    <source>
        <dbReference type="ARBA" id="ARBA00022692"/>
    </source>
</evidence>
<evidence type="ECO:0000256" key="8">
    <source>
        <dbReference type="RuleBase" id="RU363032"/>
    </source>
</evidence>
<dbReference type="Proteomes" id="UP000006640">
    <property type="component" value="Chromosome"/>
</dbReference>
<evidence type="ECO:0000256" key="6">
    <source>
        <dbReference type="ARBA" id="ARBA00022989"/>
    </source>
</evidence>
<dbReference type="CDD" id="cd06261">
    <property type="entry name" value="TM_PBP2"/>
    <property type="match status" value="1"/>
</dbReference>
<evidence type="ECO:0000256" key="7">
    <source>
        <dbReference type="ARBA" id="ARBA00023136"/>
    </source>
</evidence>
<evidence type="ECO:0000259" key="9">
    <source>
        <dbReference type="PROSITE" id="PS50928"/>
    </source>
</evidence>
<dbReference type="EMBL" id="CP001874">
    <property type="protein sequence ID" value="ADG88302.1"/>
    <property type="molecule type" value="Genomic_DNA"/>
</dbReference>
<dbReference type="SUPFAM" id="SSF161098">
    <property type="entry name" value="MetI-like"/>
    <property type="match status" value="1"/>
</dbReference>
<dbReference type="eggNOG" id="COG1177">
    <property type="taxonomic scope" value="Bacteria"/>
</dbReference>
<proteinExistence type="inferred from homology"/>
<dbReference type="Pfam" id="PF00528">
    <property type="entry name" value="BPD_transp_1"/>
    <property type="match status" value="1"/>
</dbReference>
<protein>
    <submittedName>
        <fullName evidence="10">Binding-protein-dependent transport systems inner membrane component</fullName>
    </submittedName>
</protein>
<keyword evidence="4" id="KW-0997">Cell inner membrane</keyword>
<feature type="transmembrane region" description="Helical" evidence="8">
    <location>
        <begin position="69"/>
        <end position="91"/>
    </location>
</feature>
<feature type="transmembrane region" description="Helical" evidence="8">
    <location>
        <begin position="12"/>
        <end position="34"/>
    </location>
</feature>
<feature type="transmembrane region" description="Helical" evidence="8">
    <location>
        <begin position="234"/>
        <end position="256"/>
    </location>
</feature>
<evidence type="ECO:0000256" key="1">
    <source>
        <dbReference type="ARBA" id="ARBA00004429"/>
    </source>
</evidence>
<feature type="transmembrane region" description="Helical" evidence="8">
    <location>
        <begin position="136"/>
        <end position="157"/>
    </location>
</feature>
<dbReference type="AlphaFoldDB" id="D6YAT5"/>
<evidence type="ECO:0000256" key="4">
    <source>
        <dbReference type="ARBA" id="ARBA00022519"/>
    </source>
</evidence>
<dbReference type="RefSeq" id="WP_013131835.1">
    <property type="nucleotide sequence ID" value="NC_014165.1"/>
</dbReference>
<dbReference type="Gene3D" id="1.10.3720.10">
    <property type="entry name" value="MetI-like"/>
    <property type="match status" value="1"/>
</dbReference>
<keyword evidence="11" id="KW-1185">Reference proteome</keyword>
<evidence type="ECO:0000256" key="3">
    <source>
        <dbReference type="ARBA" id="ARBA00022475"/>
    </source>
</evidence>
<name>D6YAT5_THEBD</name>
<feature type="transmembrane region" description="Helical" evidence="8">
    <location>
        <begin position="103"/>
        <end position="124"/>
    </location>
</feature>
<sequence>MITRLLTRAALVALAVFTGLVLVLPVLIVALMSFSDSPYLTFPPKGWSLRWFENFFQDPDWLASAAASLRVACLVTVLSVVLGTTAALGLVRGRLPLKPVISGLVIAPLIVPYVIVGLAAYAVALEVGVTETTVGFVLVHTALAVPYVVVNVAAALASFDHRLEQAAMSLGASPVVAFLRVTLPIIAPSVAAGALFSFITSWDEVVVSIFLSGPDITTLPVRMWSGVRVRIDPTVAAVSAMLLTLTISFFAAGAAGRFLRNRRLARAAASPAVSSLERR</sequence>
<evidence type="ECO:0000313" key="10">
    <source>
        <dbReference type="EMBL" id="ADG88302.1"/>
    </source>
</evidence>
<dbReference type="HOGENOM" id="CLU_016047_3_1_11"/>
<comment type="similarity">
    <text evidence="8">Belongs to the binding-protein-dependent transport system permease family.</text>
</comment>
<dbReference type="InterPro" id="IPR035906">
    <property type="entry name" value="MetI-like_sf"/>
</dbReference>